<dbReference type="InterPro" id="IPR001261">
    <property type="entry name" value="ArgE/DapE_CS"/>
</dbReference>
<comment type="cofactor">
    <cofactor evidence="1">
        <name>Zn(2+)</name>
        <dbReference type="ChEBI" id="CHEBI:29105"/>
    </cofactor>
</comment>
<dbReference type="GO" id="GO:0046872">
    <property type="term" value="F:metal ion binding"/>
    <property type="evidence" value="ECO:0007669"/>
    <property type="project" value="UniProtKB-KW"/>
</dbReference>
<keyword evidence="4" id="KW-0031">Aminopeptidase</keyword>
<dbReference type="EC" id="3.4.11.4" evidence="4"/>
<dbReference type="PANTHER" id="PTHR42994">
    <property type="entry name" value="PEPTIDASE T"/>
    <property type="match status" value="1"/>
</dbReference>
<organism evidence="4 5">
    <name type="scientific">Eiseniibacteriota bacterium</name>
    <dbReference type="NCBI Taxonomy" id="2212470"/>
    <lineage>
        <taxon>Bacteria</taxon>
        <taxon>Candidatus Eiseniibacteriota</taxon>
    </lineage>
</organism>
<gene>
    <name evidence="4" type="ORF">E6K80_08600</name>
</gene>
<dbReference type="SUPFAM" id="SSF53187">
    <property type="entry name" value="Zn-dependent exopeptidases"/>
    <property type="match status" value="1"/>
</dbReference>
<dbReference type="EMBL" id="VBPA01000208">
    <property type="protein sequence ID" value="TMQ70404.1"/>
    <property type="molecule type" value="Genomic_DNA"/>
</dbReference>
<keyword evidence="4" id="KW-0645">Protease</keyword>
<sequence>MTTTTSLATAALERFLRYVAIDTQSSESSSTSPSTEKQLALLDLLVRELKELGVGDAARSAEGVVMATLPATSKKPQVPVIGFIAHVDTSPEES</sequence>
<keyword evidence="2" id="KW-0479">Metal-binding</keyword>
<dbReference type="PROSITE" id="PS00758">
    <property type="entry name" value="ARGE_DAPE_CPG2_1"/>
    <property type="match status" value="1"/>
</dbReference>
<name>A0A538U3C6_UNCEI</name>
<evidence type="ECO:0000256" key="3">
    <source>
        <dbReference type="ARBA" id="ARBA00022801"/>
    </source>
</evidence>
<dbReference type="PANTHER" id="PTHR42994:SF1">
    <property type="entry name" value="PEPTIDASE T"/>
    <property type="match status" value="1"/>
</dbReference>
<accession>A0A538U3C6</accession>
<dbReference type="Proteomes" id="UP000319836">
    <property type="component" value="Unassembled WGS sequence"/>
</dbReference>
<evidence type="ECO:0000256" key="2">
    <source>
        <dbReference type="ARBA" id="ARBA00022723"/>
    </source>
</evidence>
<reference evidence="4 5" key="1">
    <citation type="journal article" date="2019" name="Nat. Microbiol.">
        <title>Mediterranean grassland soil C-N compound turnover is dependent on rainfall and depth, and is mediated by genomically divergent microorganisms.</title>
        <authorList>
            <person name="Diamond S."/>
            <person name="Andeer P.F."/>
            <person name="Li Z."/>
            <person name="Crits-Christoph A."/>
            <person name="Burstein D."/>
            <person name="Anantharaman K."/>
            <person name="Lane K.R."/>
            <person name="Thomas B.C."/>
            <person name="Pan C."/>
            <person name="Northen T.R."/>
            <person name="Banfield J.F."/>
        </authorList>
    </citation>
    <scope>NUCLEOTIDE SEQUENCE [LARGE SCALE GENOMIC DNA]</scope>
    <source>
        <strain evidence="4">WS_10</strain>
    </source>
</reference>
<evidence type="ECO:0000313" key="5">
    <source>
        <dbReference type="Proteomes" id="UP000319836"/>
    </source>
</evidence>
<dbReference type="GO" id="GO:0005829">
    <property type="term" value="C:cytosol"/>
    <property type="evidence" value="ECO:0007669"/>
    <property type="project" value="TreeGrafter"/>
</dbReference>
<evidence type="ECO:0000256" key="1">
    <source>
        <dbReference type="ARBA" id="ARBA00001947"/>
    </source>
</evidence>
<keyword evidence="3 4" id="KW-0378">Hydrolase</keyword>
<evidence type="ECO:0000313" key="4">
    <source>
        <dbReference type="EMBL" id="TMQ70404.1"/>
    </source>
</evidence>
<proteinExistence type="predicted"/>
<dbReference type="Gene3D" id="3.40.630.10">
    <property type="entry name" value="Zn peptidases"/>
    <property type="match status" value="1"/>
</dbReference>
<dbReference type="AlphaFoldDB" id="A0A538U3C6"/>
<dbReference type="GO" id="GO:0045148">
    <property type="term" value="F:tripeptide aminopeptidase activity"/>
    <property type="evidence" value="ECO:0007669"/>
    <property type="project" value="UniProtKB-EC"/>
</dbReference>
<protein>
    <submittedName>
        <fullName evidence="4">Peptidase T</fullName>
        <ecNumber evidence="4">3.4.11.4</ecNumber>
    </submittedName>
</protein>
<comment type="caution">
    <text evidence="4">The sequence shown here is derived from an EMBL/GenBank/DDBJ whole genome shotgun (WGS) entry which is preliminary data.</text>
</comment>
<feature type="non-terminal residue" evidence="4">
    <location>
        <position position="94"/>
    </location>
</feature>